<feature type="non-terminal residue" evidence="1">
    <location>
        <position position="216"/>
    </location>
</feature>
<dbReference type="EMBL" id="JAMZIH010001194">
    <property type="protein sequence ID" value="KAJ1678409.1"/>
    <property type="molecule type" value="Genomic_DNA"/>
</dbReference>
<proteinExistence type="predicted"/>
<protein>
    <submittedName>
        <fullName evidence="1">Uncharacterized protein</fullName>
    </submittedName>
</protein>
<organism evidence="1 2">
    <name type="scientific">Spiromyces aspiralis</name>
    <dbReference type="NCBI Taxonomy" id="68401"/>
    <lineage>
        <taxon>Eukaryota</taxon>
        <taxon>Fungi</taxon>
        <taxon>Fungi incertae sedis</taxon>
        <taxon>Zoopagomycota</taxon>
        <taxon>Kickxellomycotina</taxon>
        <taxon>Kickxellomycetes</taxon>
        <taxon>Kickxellales</taxon>
        <taxon>Kickxellaceae</taxon>
        <taxon>Spiromyces</taxon>
    </lineage>
</organism>
<name>A0ACC1HVL4_9FUNG</name>
<evidence type="ECO:0000313" key="2">
    <source>
        <dbReference type="Proteomes" id="UP001145114"/>
    </source>
</evidence>
<gene>
    <name evidence="1" type="ORF">EV182_004106</name>
</gene>
<keyword evidence="2" id="KW-1185">Reference proteome</keyword>
<evidence type="ECO:0000313" key="1">
    <source>
        <dbReference type="EMBL" id="KAJ1678409.1"/>
    </source>
</evidence>
<accession>A0ACC1HVL4</accession>
<reference evidence="1" key="1">
    <citation type="submission" date="2022-06" db="EMBL/GenBank/DDBJ databases">
        <title>Phylogenomic reconstructions and comparative analyses of Kickxellomycotina fungi.</title>
        <authorList>
            <person name="Reynolds N.K."/>
            <person name="Stajich J.E."/>
            <person name="Barry K."/>
            <person name="Grigoriev I.V."/>
            <person name="Crous P."/>
            <person name="Smith M.E."/>
        </authorList>
    </citation>
    <scope>NUCLEOTIDE SEQUENCE</scope>
    <source>
        <strain evidence="1">RSA 2271</strain>
    </source>
</reference>
<comment type="caution">
    <text evidence="1">The sequence shown here is derived from an EMBL/GenBank/DDBJ whole genome shotgun (WGS) entry which is preliminary data.</text>
</comment>
<dbReference type="Proteomes" id="UP001145114">
    <property type="component" value="Unassembled WGS sequence"/>
</dbReference>
<sequence>MVTFDELFITLPEFQVAVCREHRSAVTAKSVASHIGSRHRHLAGPVRQRIAAEASALRDDGSLAADTHGIRFPSEAVAAIDGLPVWSDGKKCTQCGYIRRTRQDIQKHCRLEHGWANPRKRGGKPGARPPGGLGEAWVDGVHCQRFGQDGALQRLFEVMPPAAVAAAPPHDTHGEDQAKSGREAIEAKFEALACTVKKKDEEVAALIGEQSRLSAN</sequence>